<evidence type="ECO:0000256" key="1">
    <source>
        <dbReference type="ARBA" id="ARBA00004651"/>
    </source>
</evidence>
<evidence type="ECO:0000256" key="8">
    <source>
        <dbReference type="SAM" id="Phobius"/>
    </source>
</evidence>
<keyword evidence="6 8" id="KW-1133">Transmembrane helix</keyword>
<dbReference type="EMBL" id="JACRSU010000004">
    <property type="protein sequence ID" value="MBC8541401.1"/>
    <property type="molecule type" value="Genomic_DNA"/>
</dbReference>
<dbReference type="NCBIfam" id="TIGR03426">
    <property type="entry name" value="shape_MreD"/>
    <property type="match status" value="1"/>
</dbReference>
<dbReference type="Proteomes" id="UP000611762">
    <property type="component" value="Unassembled WGS sequence"/>
</dbReference>
<organism evidence="9 10">
    <name type="scientific">Congzhengia minquanensis</name>
    <dbReference type="NCBI Taxonomy" id="2763657"/>
    <lineage>
        <taxon>Bacteria</taxon>
        <taxon>Bacillati</taxon>
        <taxon>Bacillota</taxon>
        <taxon>Clostridia</taxon>
        <taxon>Eubacteriales</taxon>
        <taxon>Oscillospiraceae</taxon>
        <taxon>Congzhengia</taxon>
    </lineage>
</organism>
<dbReference type="RefSeq" id="WP_249313449.1">
    <property type="nucleotide sequence ID" value="NZ_JACRSU010000004.1"/>
</dbReference>
<sequence>MRVLNRFQPKTDFMGSAVQYLLAVVFVLFLIVVQTTIVHAAAVFHVVPGLVFVFCMCYSIKKGGLPAVVLSAACGFLLDMLNGRPQGLDALLYLYISLGCVTLHDCLYNKSLKVLTAGVLAASVVYGAATFGLNFLLWGETRIGFAFTHKIIPEALYNCIVTPILYPFVCKCSVSKDSRRSVCRE</sequence>
<keyword evidence="3" id="KW-1003">Cell membrane</keyword>
<comment type="similarity">
    <text evidence="2">Belongs to the MreD family.</text>
</comment>
<keyword evidence="4 8" id="KW-0812">Transmembrane</keyword>
<evidence type="ECO:0000256" key="5">
    <source>
        <dbReference type="ARBA" id="ARBA00022960"/>
    </source>
</evidence>
<name>A0A926I001_9FIRM</name>
<keyword evidence="7 8" id="KW-0472">Membrane</keyword>
<feature type="transmembrane region" description="Helical" evidence="8">
    <location>
        <begin position="65"/>
        <end position="84"/>
    </location>
</feature>
<gene>
    <name evidence="9" type="primary">mreD</name>
    <name evidence="9" type="ORF">H8698_10470</name>
</gene>
<proteinExistence type="inferred from homology"/>
<reference evidence="9" key="1">
    <citation type="submission" date="2020-08" db="EMBL/GenBank/DDBJ databases">
        <title>Genome public.</title>
        <authorList>
            <person name="Liu C."/>
            <person name="Sun Q."/>
        </authorList>
    </citation>
    <scope>NUCLEOTIDE SEQUENCE</scope>
    <source>
        <strain evidence="9">H8</strain>
    </source>
</reference>
<feature type="transmembrane region" description="Helical" evidence="8">
    <location>
        <begin position="37"/>
        <end position="58"/>
    </location>
</feature>
<evidence type="ECO:0000256" key="6">
    <source>
        <dbReference type="ARBA" id="ARBA00022989"/>
    </source>
</evidence>
<comment type="caution">
    <text evidence="9">The sequence shown here is derived from an EMBL/GenBank/DDBJ whole genome shotgun (WGS) entry which is preliminary data.</text>
</comment>
<feature type="transmembrane region" description="Helical" evidence="8">
    <location>
        <begin position="114"/>
        <end position="135"/>
    </location>
</feature>
<keyword evidence="10" id="KW-1185">Reference proteome</keyword>
<dbReference type="Pfam" id="PF04093">
    <property type="entry name" value="MreD"/>
    <property type="match status" value="1"/>
</dbReference>
<keyword evidence="5" id="KW-0133">Cell shape</keyword>
<evidence type="ECO:0000313" key="10">
    <source>
        <dbReference type="Proteomes" id="UP000611762"/>
    </source>
</evidence>
<evidence type="ECO:0000256" key="4">
    <source>
        <dbReference type="ARBA" id="ARBA00022692"/>
    </source>
</evidence>
<feature type="transmembrane region" description="Helical" evidence="8">
    <location>
        <begin position="90"/>
        <end position="107"/>
    </location>
</feature>
<dbReference type="GO" id="GO:0008360">
    <property type="term" value="P:regulation of cell shape"/>
    <property type="evidence" value="ECO:0007669"/>
    <property type="project" value="UniProtKB-KW"/>
</dbReference>
<protein>
    <submittedName>
        <fullName evidence="9">Rod shape-determining protein MreD</fullName>
    </submittedName>
</protein>
<dbReference type="AlphaFoldDB" id="A0A926I001"/>
<evidence type="ECO:0000256" key="3">
    <source>
        <dbReference type="ARBA" id="ARBA00022475"/>
    </source>
</evidence>
<evidence type="ECO:0000256" key="7">
    <source>
        <dbReference type="ARBA" id="ARBA00023136"/>
    </source>
</evidence>
<comment type="subcellular location">
    <subcellularLocation>
        <location evidence="1">Cell membrane</location>
        <topology evidence="1">Multi-pass membrane protein</topology>
    </subcellularLocation>
</comment>
<evidence type="ECO:0000256" key="2">
    <source>
        <dbReference type="ARBA" id="ARBA00007776"/>
    </source>
</evidence>
<dbReference type="GO" id="GO:0005886">
    <property type="term" value="C:plasma membrane"/>
    <property type="evidence" value="ECO:0007669"/>
    <property type="project" value="UniProtKB-SubCell"/>
</dbReference>
<feature type="transmembrane region" description="Helical" evidence="8">
    <location>
        <begin position="12"/>
        <end position="31"/>
    </location>
</feature>
<feature type="transmembrane region" description="Helical" evidence="8">
    <location>
        <begin position="155"/>
        <end position="174"/>
    </location>
</feature>
<dbReference type="InterPro" id="IPR007227">
    <property type="entry name" value="Cell_shape_determining_MreD"/>
</dbReference>
<accession>A0A926I001</accession>
<evidence type="ECO:0000313" key="9">
    <source>
        <dbReference type="EMBL" id="MBC8541401.1"/>
    </source>
</evidence>